<keyword evidence="4 7" id="KW-0238">DNA-binding</keyword>
<dbReference type="Gene3D" id="1.10.287.180">
    <property type="entry name" value="Transcription elongation factor, GreA/GreB, N-terminal domain"/>
    <property type="match status" value="1"/>
</dbReference>
<proteinExistence type="inferred from homology"/>
<evidence type="ECO:0000256" key="1">
    <source>
        <dbReference type="ARBA" id="ARBA00008213"/>
    </source>
</evidence>
<evidence type="ECO:0000256" key="4">
    <source>
        <dbReference type="ARBA" id="ARBA00023125"/>
    </source>
</evidence>
<dbReference type="GO" id="GO:0006354">
    <property type="term" value="P:DNA-templated transcription elongation"/>
    <property type="evidence" value="ECO:0007669"/>
    <property type="project" value="TreeGrafter"/>
</dbReference>
<keyword evidence="5 7" id="KW-0804">Transcription</keyword>
<evidence type="ECO:0000256" key="2">
    <source>
        <dbReference type="ARBA" id="ARBA00013729"/>
    </source>
</evidence>
<gene>
    <name evidence="10" type="ORF">A2V71_02325</name>
</gene>
<protein>
    <recommendedName>
        <fullName evidence="2 7">Transcription elongation factor GreA</fullName>
    </recommendedName>
</protein>
<evidence type="ECO:0000313" key="10">
    <source>
        <dbReference type="EMBL" id="OGD55965.1"/>
    </source>
</evidence>
<dbReference type="InterPro" id="IPR023459">
    <property type="entry name" value="Tscrpt_elong_fac_GreA/B_fam"/>
</dbReference>
<evidence type="ECO:0000256" key="7">
    <source>
        <dbReference type="RuleBase" id="RU000556"/>
    </source>
</evidence>
<dbReference type="InterPro" id="IPR036805">
    <property type="entry name" value="Tscrpt_elong_fac_GreA/B_N_sf"/>
</dbReference>
<comment type="function">
    <text evidence="6 7">Necessary for efficient RNA polymerase transcription elongation past template-encoded arresting sites. The arresting sites in DNA have the property of trapping a certain fraction of elongating RNA polymerases that pass through, resulting in locked ternary complexes. Cleavage of the nascent transcript by cleavage factors such as GreA or GreB allows the resumption of elongation from the new 3'terminus. GreA releases sequences of 2 to 3 nucleotides.</text>
</comment>
<feature type="domain" description="Transcription elongation factor GreA/GreB N-terminal" evidence="9">
    <location>
        <begin position="1"/>
        <end position="60"/>
    </location>
</feature>
<dbReference type="FunFam" id="1.10.287.180:FF:000001">
    <property type="entry name" value="Transcription elongation factor GreA"/>
    <property type="match status" value="1"/>
</dbReference>
<evidence type="ECO:0000313" key="11">
    <source>
        <dbReference type="Proteomes" id="UP000178764"/>
    </source>
</evidence>
<comment type="caution">
    <text evidence="10">The sequence shown here is derived from an EMBL/GenBank/DDBJ whole genome shotgun (WGS) entry which is preliminary data.</text>
</comment>
<dbReference type="PANTHER" id="PTHR30437">
    <property type="entry name" value="TRANSCRIPTION ELONGATION FACTOR GREA"/>
    <property type="match status" value="1"/>
</dbReference>
<evidence type="ECO:0000256" key="5">
    <source>
        <dbReference type="ARBA" id="ARBA00023163"/>
    </source>
</evidence>
<dbReference type="PANTHER" id="PTHR30437:SF4">
    <property type="entry name" value="TRANSCRIPTION ELONGATION FACTOR GREA"/>
    <property type="match status" value="1"/>
</dbReference>
<dbReference type="NCBIfam" id="NF001263">
    <property type="entry name" value="PRK00226.1-4"/>
    <property type="match status" value="1"/>
</dbReference>
<dbReference type="GO" id="GO:0003677">
    <property type="term" value="F:DNA binding"/>
    <property type="evidence" value="ECO:0007669"/>
    <property type="project" value="UniProtKB-KW"/>
</dbReference>
<dbReference type="Gene3D" id="3.10.50.30">
    <property type="entry name" value="Transcription elongation factor, GreA/GreB, C-terminal domain"/>
    <property type="match status" value="1"/>
</dbReference>
<comment type="similarity">
    <text evidence="1 7">Belongs to the GreA/GreB family.</text>
</comment>
<dbReference type="InterPro" id="IPR022691">
    <property type="entry name" value="Tscrpt_elong_fac_GreA/B_N"/>
</dbReference>
<keyword evidence="10" id="KW-0251">Elongation factor</keyword>
<dbReference type="AlphaFoldDB" id="A0A1F5DLI6"/>
<dbReference type="HAMAP" id="MF_00105">
    <property type="entry name" value="GreA_GreB"/>
    <property type="match status" value="1"/>
</dbReference>
<organism evidence="10 11">
    <name type="scientific">Candidatus Berkelbacteria bacterium RBG_13_40_8</name>
    <dbReference type="NCBI Taxonomy" id="1797467"/>
    <lineage>
        <taxon>Bacteria</taxon>
        <taxon>Candidatus Berkelbacteria</taxon>
    </lineage>
</organism>
<feature type="domain" description="Transcription elongation factor GreA/GreB C-terminal" evidence="8">
    <location>
        <begin position="68"/>
        <end position="137"/>
    </location>
</feature>
<feature type="non-terminal residue" evidence="10">
    <location>
        <position position="1"/>
    </location>
</feature>
<dbReference type="GO" id="GO:0003746">
    <property type="term" value="F:translation elongation factor activity"/>
    <property type="evidence" value="ECO:0007669"/>
    <property type="project" value="UniProtKB-KW"/>
</dbReference>
<dbReference type="EMBL" id="MEZT01000033">
    <property type="protein sequence ID" value="OGD55965.1"/>
    <property type="molecule type" value="Genomic_DNA"/>
</dbReference>
<dbReference type="GO" id="GO:0070063">
    <property type="term" value="F:RNA polymerase binding"/>
    <property type="evidence" value="ECO:0007669"/>
    <property type="project" value="InterPro"/>
</dbReference>
<evidence type="ECO:0000256" key="3">
    <source>
        <dbReference type="ARBA" id="ARBA00023015"/>
    </source>
</evidence>
<evidence type="ECO:0000259" key="9">
    <source>
        <dbReference type="Pfam" id="PF03449"/>
    </source>
</evidence>
<evidence type="ECO:0000256" key="6">
    <source>
        <dbReference type="ARBA" id="ARBA00024916"/>
    </source>
</evidence>
<dbReference type="SUPFAM" id="SSF46557">
    <property type="entry name" value="GreA transcript cleavage protein, N-terminal domain"/>
    <property type="match status" value="1"/>
</dbReference>
<dbReference type="SUPFAM" id="SSF54534">
    <property type="entry name" value="FKBP-like"/>
    <property type="match status" value="1"/>
</dbReference>
<dbReference type="PROSITE" id="PS00829">
    <property type="entry name" value="GREAB_1"/>
    <property type="match status" value="1"/>
</dbReference>
<dbReference type="PIRSF" id="PIRSF006092">
    <property type="entry name" value="GreA_GreB"/>
    <property type="match status" value="1"/>
</dbReference>
<name>A0A1F5DLI6_9BACT</name>
<keyword evidence="3 7" id="KW-0805">Transcription regulation</keyword>
<dbReference type="Proteomes" id="UP000178764">
    <property type="component" value="Unassembled WGS sequence"/>
</dbReference>
<dbReference type="InterPro" id="IPR006359">
    <property type="entry name" value="Tscrpt_elong_fac_GreA"/>
</dbReference>
<dbReference type="Pfam" id="PF03449">
    <property type="entry name" value="GreA_GreB_N"/>
    <property type="match status" value="1"/>
</dbReference>
<accession>A0A1F5DLI6</accession>
<dbReference type="InterPro" id="IPR018151">
    <property type="entry name" value="TF_GreA/GreB_CS"/>
</dbReference>
<dbReference type="Pfam" id="PF01272">
    <property type="entry name" value="GreA_GreB"/>
    <property type="match status" value="1"/>
</dbReference>
<dbReference type="InterPro" id="IPR028624">
    <property type="entry name" value="Tscrpt_elong_fac_GreA/B"/>
</dbReference>
<sequence>LNQELAGLKEGRKRVVERIKIAREFGDLAENSEYEDARNEQSFIEGRIEEVEDMLARAKVVAKNGNGEKVELGSLVTLKMDGEELVYELVGATESDPSSGKISIESPIGYSLMGKGKGEEVEIHTPNGKMVCKIIDLK</sequence>
<dbReference type="InterPro" id="IPR001437">
    <property type="entry name" value="Tscrpt_elong_fac_GreA/B_C"/>
</dbReference>
<dbReference type="NCBIfam" id="TIGR01462">
    <property type="entry name" value="greA"/>
    <property type="match status" value="1"/>
</dbReference>
<dbReference type="GO" id="GO:0032784">
    <property type="term" value="P:regulation of DNA-templated transcription elongation"/>
    <property type="evidence" value="ECO:0007669"/>
    <property type="project" value="InterPro"/>
</dbReference>
<dbReference type="InterPro" id="IPR036953">
    <property type="entry name" value="GreA/GreB_C_sf"/>
</dbReference>
<keyword evidence="10" id="KW-0648">Protein biosynthesis</keyword>
<reference evidence="10 11" key="1">
    <citation type="journal article" date="2016" name="Nat. Commun.">
        <title>Thousands of microbial genomes shed light on interconnected biogeochemical processes in an aquifer system.</title>
        <authorList>
            <person name="Anantharaman K."/>
            <person name="Brown C.T."/>
            <person name="Hug L.A."/>
            <person name="Sharon I."/>
            <person name="Castelle C.J."/>
            <person name="Probst A.J."/>
            <person name="Thomas B.C."/>
            <person name="Singh A."/>
            <person name="Wilkins M.J."/>
            <person name="Karaoz U."/>
            <person name="Brodie E.L."/>
            <person name="Williams K.H."/>
            <person name="Hubbard S.S."/>
            <person name="Banfield J.F."/>
        </authorList>
    </citation>
    <scope>NUCLEOTIDE SEQUENCE [LARGE SCALE GENOMIC DNA]</scope>
</reference>
<evidence type="ECO:0000259" key="8">
    <source>
        <dbReference type="Pfam" id="PF01272"/>
    </source>
</evidence>